<keyword evidence="1" id="KW-0805">Transcription regulation</keyword>
<keyword evidence="8" id="KW-1185">Reference proteome</keyword>
<gene>
    <name evidence="7" type="ORF">ACFPOG_25010</name>
</gene>
<evidence type="ECO:0000313" key="7">
    <source>
        <dbReference type="EMBL" id="MFC5451484.1"/>
    </source>
</evidence>
<comment type="caution">
    <text evidence="7">The sequence shown here is derived from an EMBL/GenBank/DDBJ whole genome shotgun (WGS) entry which is preliminary data.</text>
</comment>
<keyword evidence="2" id="KW-0238">DNA-binding</keyword>
<reference evidence="8" key="1">
    <citation type="journal article" date="2019" name="Int. J. Syst. Evol. Microbiol.">
        <title>The Global Catalogue of Microorganisms (GCM) 10K type strain sequencing project: providing services to taxonomists for standard genome sequencing and annotation.</title>
        <authorList>
            <consortium name="The Broad Institute Genomics Platform"/>
            <consortium name="The Broad Institute Genome Sequencing Center for Infectious Disease"/>
            <person name="Wu L."/>
            <person name="Ma J."/>
        </authorList>
    </citation>
    <scope>NUCLEOTIDE SEQUENCE [LARGE SCALE GENOMIC DNA]</scope>
    <source>
        <strain evidence="8">KACC 11904</strain>
    </source>
</reference>
<dbReference type="InterPro" id="IPR041522">
    <property type="entry name" value="CdaR_GGDEF"/>
</dbReference>
<dbReference type="PANTHER" id="PTHR43280">
    <property type="entry name" value="ARAC-FAMILY TRANSCRIPTIONAL REGULATOR"/>
    <property type="match status" value="1"/>
</dbReference>
<dbReference type="EMBL" id="JBHSMJ010000036">
    <property type="protein sequence ID" value="MFC5451484.1"/>
    <property type="molecule type" value="Genomic_DNA"/>
</dbReference>
<dbReference type="SUPFAM" id="SSF52172">
    <property type="entry name" value="CheY-like"/>
    <property type="match status" value="1"/>
</dbReference>
<dbReference type="Proteomes" id="UP001596044">
    <property type="component" value="Unassembled WGS sequence"/>
</dbReference>
<protein>
    <submittedName>
        <fullName evidence="7">Response regulator</fullName>
    </submittedName>
</protein>
<dbReference type="SMART" id="SM00342">
    <property type="entry name" value="HTH_ARAC"/>
    <property type="match status" value="1"/>
</dbReference>
<sequence length="542" mass="62618">MPSLLIVDDEGIFRKGIQVMIAEMQGDWVVIAEAKDGIEALEKIEQQQPDLIITDIKMPRMDGIQLQYIIKERYPQISCVVMSGYNDFQYARESLRLGAKDYLMKPFEREELYQLLGKLQEEYGQGKQVERKRAVEDRQVQTQVRQQVLAGLLNGSIHHAEPELLENVGIRFPHPYISCLIAKLDRESVTDERFYQMDPSLFSTYMQQFIQESINSTLLGHVFIMNDNEVVALINEADAESLFPKIERLTDQIRKEIRGLSNFTITFGLGSPVKDLESISRSYKEAGLALLYRLVIGGDRLLSSETVAGMKMERTEWQSADWNSLNQSVQEGNLAEVELQVREFVTSVCTKWKDPEIIHQQICKMLLHFYELAVNLTVVKMWLQDTDVKHVLLDVYSYSSSKELIERCQKLLGDLTVCISNRQKKFVASPIELVVRYVEERFAEPITLNMMAEIVYLSPSYLSSLFKSKQGQSFIDFLTEKRIEKAKQMLLYSDEKIQVISDSTGFSNIRHFNRVFKSLTNRTPSEFRDGHYSEVHTLRKDH</sequence>
<keyword evidence="3" id="KW-0804">Transcription</keyword>
<evidence type="ECO:0000256" key="3">
    <source>
        <dbReference type="ARBA" id="ARBA00023163"/>
    </source>
</evidence>
<feature type="domain" description="HTH araC/xylS-type" evidence="5">
    <location>
        <begin position="432"/>
        <end position="530"/>
    </location>
</feature>
<evidence type="ECO:0000256" key="2">
    <source>
        <dbReference type="ARBA" id="ARBA00023125"/>
    </source>
</evidence>
<dbReference type="Gene3D" id="1.10.10.60">
    <property type="entry name" value="Homeodomain-like"/>
    <property type="match status" value="2"/>
</dbReference>
<dbReference type="Gene3D" id="3.40.50.2300">
    <property type="match status" value="1"/>
</dbReference>
<proteinExistence type="predicted"/>
<accession>A0ABW0KDK6</accession>
<evidence type="ECO:0000256" key="4">
    <source>
        <dbReference type="PROSITE-ProRule" id="PRU00169"/>
    </source>
</evidence>
<evidence type="ECO:0000256" key="1">
    <source>
        <dbReference type="ARBA" id="ARBA00023015"/>
    </source>
</evidence>
<dbReference type="SUPFAM" id="SSF46689">
    <property type="entry name" value="Homeodomain-like"/>
    <property type="match status" value="2"/>
</dbReference>
<dbReference type="PROSITE" id="PS01124">
    <property type="entry name" value="HTH_ARAC_FAMILY_2"/>
    <property type="match status" value="1"/>
</dbReference>
<evidence type="ECO:0000259" key="5">
    <source>
        <dbReference type="PROSITE" id="PS01124"/>
    </source>
</evidence>
<feature type="modified residue" description="4-aspartylphosphate" evidence="4">
    <location>
        <position position="55"/>
    </location>
</feature>
<name>A0ABW0KDK6_9BACL</name>
<organism evidence="7 8">
    <name type="scientific">Paenibacillus aestuarii</name>
    <dbReference type="NCBI Taxonomy" id="516965"/>
    <lineage>
        <taxon>Bacteria</taxon>
        <taxon>Bacillati</taxon>
        <taxon>Bacillota</taxon>
        <taxon>Bacilli</taxon>
        <taxon>Bacillales</taxon>
        <taxon>Paenibacillaceae</taxon>
        <taxon>Paenibacillus</taxon>
    </lineage>
</organism>
<dbReference type="InterPro" id="IPR018062">
    <property type="entry name" value="HTH_AraC-typ_CS"/>
</dbReference>
<dbReference type="RefSeq" id="WP_270881224.1">
    <property type="nucleotide sequence ID" value="NZ_JAQFVF010000047.1"/>
</dbReference>
<dbReference type="InterPro" id="IPR001789">
    <property type="entry name" value="Sig_transdc_resp-reg_receiver"/>
</dbReference>
<dbReference type="InterPro" id="IPR018060">
    <property type="entry name" value="HTH_AraC"/>
</dbReference>
<dbReference type="Pfam" id="PF12833">
    <property type="entry name" value="HTH_18"/>
    <property type="match status" value="1"/>
</dbReference>
<dbReference type="PANTHER" id="PTHR43280:SF28">
    <property type="entry name" value="HTH-TYPE TRANSCRIPTIONAL ACTIVATOR RHAS"/>
    <property type="match status" value="1"/>
</dbReference>
<dbReference type="Pfam" id="PF00072">
    <property type="entry name" value="Response_reg"/>
    <property type="match status" value="1"/>
</dbReference>
<evidence type="ECO:0000313" key="8">
    <source>
        <dbReference type="Proteomes" id="UP001596044"/>
    </source>
</evidence>
<evidence type="ECO:0000259" key="6">
    <source>
        <dbReference type="PROSITE" id="PS50110"/>
    </source>
</evidence>
<dbReference type="PROSITE" id="PS00041">
    <property type="entry name" value="HTH_ARAC_FAMILY_1"/>
    <property type="match status" value="1"/>
</dbReference>
<keyword evidence="4" id="KW-0597">Phosphoprotein</keyword>
<dbReference type="PROSITE" id="PS50110">
    <property type="entry name" value="RESPONSE_REGULATORY"/>
    <property type="match status" value="1"/>
</dbReference>
<feature type="domain" description="Response regulatory" evidence="6">
    <location>
        <begin position="3"/>
        <end position="120"/>
    </location>
</feature>
<dbReference type="SMART" id="SM00448">
    <property type="entry name" value="REC"/>
    <property type="match status" value="1"/>
</dbReference>
<dbReference type="Pfam" id="PF17853">
    <property type="entry name" value="GGDEF_2"/>
    <property type="match status" value="1"/>
</dbReference>
<dbReference type="CDD" id="cd17536">
    <property type="entry name" value="REC_YesN-like"/>
    <property type="match status" value="1"/>
</dbReference>
<dbReference type="InterPro" id="IPR011006">
    <property type="entry name" value="CheY-like_superfamily"/>
</dbReference>
<dbReference type="InterPro" id="IPR009057">
    <property type="entry name" value="Homeodomain-like_sf"/>
</dbReference>